<dbReference type="SMART" id="SM00903">
    <property type="entry name" value="Flavin_Reduct"/>
    <property type="match status" value="1"/>
</dbReference>
<protein>
    <submittedName>
        <fullName evidence="6">Flavin reductase family protein</fullName>
    </submittedName>
</protein>
<dbReference type="PANTHER" id="PTHR33798">
    <property type="entry name" value="FLAVOPROTEIN OXYGENASE"/>
    <property type="match status" value="1"/>
</dbReference>
<organism evidence="6 7">
    <name type="scientific">Brevibacterium samyangense</name>
    <dbReference type="NCBI Taxonomy" id="366888"/>
    <lineage>
        <taxon>Bacteria</taxon>
        <taxon>Bacillati</taxon>
        <taxon>Actinomycetota</taxon>
        <taxon>Actinomycetes</taxon>
        <taxon>Micrococcales</taxon>
        <taxon>Brevibacteriaceae</taxon>
        <taxon>Brevibacterium</taxon>
    </lineage>
</organism>
<dbReference type="SUPFAM" id="SSF50475">
    <property type="entry name" value="FMN-binding split barrel"/>
    <property type="match status" value="1"/>
</dbReference>
<dbReference type="Proteomes" id="UP001500755">
    <property type="component" value="Unassembled WGS sequence"/>
</dbReference>
<feature type="domain" description="Flavin reductase like" evidence="5">
    <location>
        <begin position="19"/>
        <end position="173"/>
    </location>
</feature>
<dbReference type="Gene3D" id="2.30.110.10">
    <property type="entry name" value="Electron Transport, Fmn-binding Protein, Chain A"/>
    <property type="match status" value="1"/>
</dbReference>
<comment type="caution">
    <text evidence="6">The sequence shown here is derived from an EMBL/GenBank/DDBJ whole genome shotgun (WGS) entry which is preliminary data.</text>
</comment>
<dbReference type="InterPro" id="IPR002563">
    <property type="entry name" value="Flavin_Rdtase-like_dom"/>
</dbReference>
<keyword evidence="2" id="KW-0285">Flavoprotein</keyword>
<name>A0ABP5F6E4_9MICO</name>
<evidence type="ECO:0000256" key="2">
    <source>
        <dbReference type="ARBA" id="ARBA00022630"/>
    </source>
</evidence>
<evidence type="ECO:0000256" key="4">
    <source>
        <dbReference type="ARBA" id="ARBA00038054"/>
    </source>
</evidence>
<keyword evidence="3" id="KW-0288">FMN</keyword>
<evidence type="ECO:0000256" key="1">
    <source>
        <dbReference type="ARBA" id="ARBA00001917"/>
    </source>
</evidence>
<comment type="similarity">
    <text evidence="4">Belongs to the flavoredoxin family.</text>
</comment>
<gene>
    <name evidence="6" type="ORF">GCM10009755_27280</name>
</gene>
<dbReference type="InterPro" id="IPR012349">
    <property type="entry name" value="Split_barrel_FMN-bd"/>
</dbReference>
<evidence type="ECO:0000313" key="6">
    <source>
        <dbReference type="EMBL" id="GAA2014133.1"/>
    </source>
</evidence>
<evidence type="ECO:0000256" key="3">
    <source>
        <dbReference type="ARBA" id="ARBA00022643"/>
    </source>
</evidence>
<accession>A0ABP5F6E4</accession>
<dbReference type="RefSeq" id="WP_344310588.1">
    <property type="nucleotide sequence ID" value="NZ_BAAANO010000034.1"/>
</dbReference>
<dbReference type="PANTHER" id="PTHR33798:SF5">
    <property type="entry name" value="FLAVIN REDUCTASE LIKE DOMAIN-CONTAINING PROTEIN"/>
    <property type="match status" value="1"/>
</dbReference>
<comment type="cofactor">
    <cofactor evidence="1">
        <name>FMN</name>
        <dbReference type="ChEBI" id="CHEBI:58210"/>
    </cofactor>
</comment>
<keyword evidence="7" id="KW-1185">Reference proteome</keyword>
<dbReference type="EMBL" id="BAAANO010000034">
    <property type="protein sequence ID" value="GAA2014133.1"/>
    <property type="molecule type" value="Genomic_DNA"/>
</dbReference>
<proteinExistence type="inferred from homology"/>
<evidence type="ECO:0000313" key="7">
    <source>
        <dbReference type="Proteomes" id="UP001500755"/>
    </source>
</evidence>
<evidence type="ECO:0000259" key="5">
    <source>
        <dbReference type="SMART" id="SM00903"/>
    </source>
</evidence>
<dbReference type="Pfam" id="PF01613">
    <property type="entry name" value="Flavin_Reduct"/>
    <property type="match status" value="1"/>
</dbReference>
<sequence>MQFVMSELSAPERYKLLVSSVTPRPIAWVTTKSADGVVNAAPYSFFNAFGDSPPLLVLGLLHGPDGQDKDTATHIKATGEFVVNLVSEGDVEKMNLSCASVPREFSEVDYAGIDTAPATMVAPPLIASAPVSFECRLMEALDIGTRQSVVIGEVLVTHVQDAFVSDPEKLYLDTPAMHLVGRIHGRGNYVRVTDTFEVPRPQYDPARMEQRLAEKERAQADQRES</sequence>
<reference evidence="7" key="1">
    <citation type="journal article" date="2019" name="Int. J. Syst. Evol. Microbiol.">
        <title>The Global Catalogue of Microorganisms (GCM) 10K type strain sequencing project: providing services to taxonomists for standard genome sequencing and annotation.</title>
        <authorList>
            <consortium name="The Broad Institute Genomics Platform"/>
            <consortium name="The Broad Institute Genome Sequencing Center for Infectious Disease"/>
            <person name="Wu L."/>
            <person name="Ma J."/>
        </authorList>
    </citation>
    <scope>NUCLEOTIDE SEQUENCE [LARGE SCALE GENOMIC DNA]</scope>
    <source>
        <strain evidence="7">JCM 14546</strain>
    </source>
</reference>